<name>A0A7M1R3A4_9ACTO</name>
<comment type="catalytic activity">
    <reaction evidence="1">
        <text>Hydrolysis of alpha-(2-&gt;3)-, alpha-(2-&gt;6)-, alpha-(2-&gt;8)- glycosidic linkages of terminal sialic acid residues in oligosaccharides, glycoproteins, glycolipids, colominic acid and synthetic substrates.</text>
        <dbReference type="EC" id="3.2.1.18"/>
    </reaction>
</comment>
<dbReference type="Gene3D" id="2.120.10.10">
    <property type="match status" value="1"/>
</dbReference>
<gene>
    <name evidence="6" type="ORF">INS90_02465</name>
</gene>
<dbReference type="SUPFAM" id="SSF49899">
    <property type="entry name" value="Concanavalin A-like lectins/glucanases"/>
    <property type="match status" value="1"/>
</dbReference>
<evidence type="ECO:0000256" key="1">
    <source>
        <dbReference type="ARBA" id="ARBA00000427"/>
    </source>
</evidence>
<dbReference type="Pfam" id="PF13088">
    <property type="entry name" value="BNR_2"/>
    <property type="match status" value="1"/>
</dbReference>
<evidence type="ECO:0000313" key="6">
    <source>
        <dbReference type="EMBL" id="QOR48174.1"/>
    </source>
</evidence>
<feature type="domain" description="Sialidase" evidence="5">
    <location>
        <begin position="434"/>
        <end position="587"/>
    </location>
</feature>
<dbReference type="PANTHER" id="PTHR10628">
    <property type="entry name" value="SIALIDASE"/>
    <property type="match status" value="1"/>
</dbReference>
<dbReference type="EC" id="3.2.1.18" evidence="3"/>
<evidence type="ECO:0000256" key="4">
    <source>
        <dbReference type="SAM" id="MobiDB-lite"/>
    </source>
</evidence>
<dbReference type="CDD" id="cd15482">
    <property type="entry name" value="Sialidase_non-viral"/>
    <property type="match status" value="1"/>
</dbReference>
<dbReference type="GO" id="GO:0016020">
    <property type="term" value="C:membrane"/>
    <property type="evidence" value="ECO:0007669"/>
    <property type="project" value="TreeGrafter"/>
</dbReference>
<dbReference type="GO" id="GO:0004308">
    <property type="term" value="F:exo-alpha-sialidase activity"/>
    <property type="evidence" value="ECO:0007669"/>
    <property type="project" value="UniProtKB-EC"/>
</dbReference>
<dbReference type="Proteomes" id="UP000594961">
    <property type="component" value="Chromosome"/>
</dbReference>
<organism evidence="6 7">
    <name type="scientific">Trueperella pecoris</name>
    <dbReference type="NCBI Taxonomy" id="2733571"/>
    <lineage>
        <taxon>Bacteria</taxon>
        <taxon>Bacillati</taxon>
        <taxon>Actinomycetota</taxon>
        <taxon>Actinomycetes</taxon>
        <taxon>Actinomycetales</taxon>
        <taxon>Actinomycetaceae</taxon>
        <taxon>Trueperella</taxon>
    </lineage>
</organism>
<dbReference type="InterPro" id="IPR013320">
    <property type="entry name" value="ConA-like_dom_sf"/>
</dbReference>
<dbReference type="InterPro" id="IPR011040">
    <property type="entry name" value="Sialidase"/>
</dbReference>
<dbReference type="InterPro" id="IPR036278">
    <property type="entry name" value="Sialidase_sf"/>
</dbReference>
<dbReference type="Gene3D" id="2.60.120.200">
    <property type="match status" value="1"/>
</dbReference>
<feature type="compositionally biased region" description="Basic and acidic residues" evidence="4">
    <location>
        <begin position="527"/>
        <end position="542"/>
    </location>
</feature>
<dbReference type="InterPro" id="IPR026856">
    <property type="entry name" value="Sialidase_fam"/>
</dbReference>
<feature type="region of interest" description="Disordered" evidence="4">
    <location>
        <begin position="516"/>
        <end position="542"/>
    </location>
</feature>
<dbReference type="EMBL" id="CP063212">
    <property type="protein sequence ID" value="QOR48174.1"/>
    <property type="molecule type" value="Genomic_DNA"/>
</dbReference>
<evidence type="ECO:0000259" key="5">
    <source>
        <dbReference type="Pfam" id="PF13088"/>
    </source>
</evidence>
<proteinExistence type="inferred from homology"/>
<dbReference type="RefSeq" id="WP_197554388.1">
    <property type="nucleotide sequence ID" value="NZ_CP063212.1"/>
</dbReference>
<dbReference type="InterPro" id="IPR023364">
    <property type="entry name" value="Trans_sialidase_dom3"/>
</dbReference>
<evidence type="ECO:0000256" key="3">
    <source>
        <dbReference type="ARBA" id="ARBA00012733"/>
    </source>
</evidence>
<dbReference type="GO" id="GO:0005737">
    <property type="term" value="C:cytoplasm"/>
    <property type="evidence" value="ECO:0007669"/>
    <property type="project" value="TreeGrafter"/>
</dbReference>
<dbReference type="SUPFAM" id="SSF50939">
    <property type="entry name" value="Sialidases"/>
    <property type="match status" value="1"/>
</dbReference>
<sequence>MSGKDATGWWELAVRGGRLRLHGVADAPFDFDIEDGHILGEHTVDVIAGPPARVFLDGYDVWSSDVGLSSQAVGHQGTFTTLSTPADADQLPTFIRDTTTPPRPLVAFAAMRLSDADARAAGALGDLTIAAKFRVRGPGQYGTIFAATRETEVLSARIAGGIDVRVGSVRATADGDWSDGRWHHLAVGVTGGAIRVWVDGWLCAHEPGSLEPFDAFYIGQDPDGRRLMGEVTHGGIYPPLNDQQIALLAGRIPLSQVPVFDAYPTGAFHRIPALVRTRNETLLAFADRRRSLPNDAPNATDLVLRRSHDGGRSWGEVITVATFPGEGAHGVAVTDACAVQDRTGRIHVLADFYPAQTGLLTCAPGPGMDEAGIVVQGERGAQYRIPGNWPSRPTRVVSEAGPTEWEVDADGTLLRDGHPAGNILHDAAIQLLKTAHVATWTSDDEGATWSGMRLITDEVKDEWMTFLGVAPGSGLCLTRAPFAGRLLIPAYFSTEDSRQHSATMLISDDDGRSWRRGGSVRAATHASGKDGVGDHEAGTERNFTDPAMTMTESTIVETERGIELFARSQHQHVLRSLSTDGGQTWTAGTEEPQLREIFCQPAACTDDTIYFANASRMLPYRGCGSLYRADGEGWTERAINPRHHGYQSLVAMEGAIGMLWERETSGIWFTAIPTSIFVH</sequence>
<dbReference type="GO" id="GO:0009313">
    <property type="term" value="P:oligosaccharide catabolic process"/>
    <property type="evidence" value="ECO:0007669"/>
    <property type="project" value="TreeGrafter"/>
</dbReference>
<accession>A0A7M1R3A4</accession>
<reference evidence="6 7" key="1">
    <citation type="submission" date="2020-10" db="EMBL/GenBank/DDBJ databases">
        <title>Trueperella pecoris sp. nov. isolated from bovine and porcine specimens.</title>
        <authorList>
            <person name="Schoenecker L."/>
            <person name="Schnydrig P."/>
            <person name="Brodard I."/>
            <person name="Thomann A."/>
            <person name="Hemphill A."/>
            <person name="Rodriguez-Campos S."/>
            <person name="Perreten V."/>
            <person name="Jores J."/>
            <person name="Kittl S."/>
        </authorList>
    </citation>
    <scope>NUCLEOTIDE SEQUENCE [LARGE SCALE GENOMIC DNA]</scope>
    <source>
        <strain evidence="6 7">19OD0592</strain>
    </source>
</reference>
<dbReference type="Pfam" id="PF13385">
    <property type="entry name" value="Laminin_G_3"/>
    <property type="match status" value="1"/>
</dbReference>
<comment type="similarity">
    <text evidence="2">Belongs to the glycosyl hydrolase 33 family.</text>
</comment>
<evidence type="ECO:0000256" key="2">
    <source>
        <dbReference type="ARBA" id="ARBA00009348"/>
    </source>
</evidence>
<protein>
    <recommendedName>
        <fullName evidence="3">exo-alpha-sialidase</fullName>
        <ecNumber evidence="3">3.2.1.18</ecNumber>
    </recommendedName>
</protein>
<evidence type="ECO:0000313" key="7">
    <source>
        <dbReference type="Proteomes" id="UP000594961"/>
    </source>
</evidence>
<dbReference type="GO" id="GO:0006689">
    <property type="term" value="P:ganglioside catabolic process"/>
    <property type="evidence" value="ECO:0007669"/>
    <property type="project" value="TreeGrafter"/>
</dbReference>
<dbReference type="PANTHER" id="PTHR10628:SF30">
    <property type="entry name" value="EXO-ALPHA-SIALIDASE"/>
    <property type="match status" value="1"/>
</dbReference>
<dbReference type="Gene3D" id="2.40.220.10">
    <property type="entry name" value="Intramolecular Trans-sialidase, Domain 3"/>
    <property type="match status" value="1"/>
</dbReference>
<dbReference type="AlphaFoldDB" id="A0A7M1R3A4"/>